<evidence type="ECO:0000313" key="1">
    <source>
        <dbReference type="EMBL" id="CAE0628610.1"/>
    </source>
</evidence>
<proteinExistence type="predicted"/>
<name>A0A7S3XPP2_HETAK</name>
<protein>
    <submittedName>
        <fullName evidence="1">Uncharacterized protein</fullName>
    </submittedName>
</protein>
<dbReference type="AlphaFoldDB" id="A0A7S3XPP2"/>
<reference evidence="1" key="1">
    <citation type="submission" date="2021-01" db="EMBL/GenBank/DDBJ databases">
        <authorList>
            <person name="Corre E."/>
            <person name="Pelletier E."/>
            <person name="Niang G."/>
            <person name="Scheremetjew M."/>
            <person name="Finn R."/>
            <person name="Kale V."/>
            <person name="Holt S."/>
            <person name="Cochrane G."/>
            <person name="Meng A."/>
            <person name="Brown T."/>
            <person name="Cohen L."/>
        </authorList>
    </citation>
    <scope>NUCLEOTIDE SEQUENCE</scope>
    <source>
        <strain evidence="1">CCMP3107</strain>
    </source>
</reference>
<dbReference type="EMBL" id="HBIU01015631">
    <property type="protein sequence ID" value="CAE0628610.1"/>
    <property type="molecule type" value="Transcribed_RNA"/>
</dbReference>
<gene>
    <name evidence="1" type="ORF">HAKA00212_LOCUS7292</name>
</gene>
<sequence length="169" mass="19646">MKKLSADLELKMRAIYYDAIDISEVEGYIRSIYEHMDTVENVKFIIQYAKKIMPEKPEDITGELVYSSMLRHQEVLTQNRQIVVDGLFQALTGIYADKEPPLVRELTEEVSKLFQRERFATSKEIEEMKKLAADAAEIFPSEFESAKPSLIKRVFKQREAMQKATMNML</sequence>
<organism evidence="1">
    <name type="scientific">Heterosigma akashiwo</name>
    <name type="common">Chromophytic alga</name>
    <name type="synonym">Heterosigma carterae</name>
    <dbReference type="NCBI Taxonomy" id="2829"/>
    <lineage>
        <taxon>Eukaryota</taxon>
        <taxon>Sar</taxon>
        <taxon>Stramenopiles</taxon>
        <taxon>Ochrophyta</taxon>
        <taxon>Raphidophyceae</taxon>
        <taxon>Chattonellales</taxon>
        <taxon>Chattonellaceae</taxon>
        <taxon>Heterosigma</taxon>
    </lineage>
</organism>
<accession>A0A7S3XPP2</accession>